<keyword evidence="2" id="KW-1185">Reference proteome</keyword>
<dbReference type="EMBL" id="CM016554">
    <property type="protein sequence ID" value="TKW27267.1"/>
    <property type="molecule type" value="Genomic_DNA"/>
</dbReference>
<evidence type="ECO:0008006" key="3">
    <source>
        <dbReference type="Google" id="ProtNLM"/>
    </source>
</evidence>
<protein>
    <recommendedName>
        <fullName evidence="3">hAT-like transposase RNase-H fold domain-containing protein</fullName>
    </recommendedName>
</protein>
<proteinExistence type="predicted"/>
<sequence length="172" mass="20578">MLKRFRLIKQSLLRMVISDQWPAYRKGNIEQARIVKRKIIDDLWWYQIEYILAFTEPIYSMLRMVDTEKSCFHLICEMWTDMIEKVKAAIYKHEGKAPEEESAFYSGVHDILVDWWSKSKTPLHCLAHILNPRYYSVNWIDEVANRVPPHHDAEMSDTRNSCLRRLFPTTDD</sequence>
<dbReference type="AlphaFoldDB" id="A0A4U6VRJ4"/>
<dbReference type="SUPFAM" id="SSF53098">
    <property type="entry name" value="Ribonuclease H-like"/>
    <property type="match status" value="1"/>
</dbReference>
<organism evidence="1 2">
    <name type="scientific">Setaria viridis</name>
    <name type="common">Green bristlegrass</name>
    <name type="synonym">Setaria italica subsp. viridis</name>
    <dbReference type="NCBI Taxonomy" id="4556"/>
    <lineage>
        <taxon>Eukaryota</taxon>
        <taxon>Viridiplantae</taxon>
        <taxon>Streptophyta</taxon>
        <taxon>Embryophyta</taxon>
        <taxon>Tracheophyta</taxon>
        <taxon>Spermatophyta</taxon>
        <taxon>Magnoliopsida</taxon>
        <taxon>Liliopsida</taxon>
        <taxon>Poales</taxon>
        <taxon>Poaceae</taxon>
        <taxon>PACMAD clade</taxon>
        <taxon>Panicoideae</taxon>
        <taxon>Panicodae</taxon>
        <taxon>Paniceae</taxon>
        <taxon>Cenchrinae</taxon>
        <taxon>Setaria</taxon>
    </lineage>
</organism>
<evidence type="ECO:0000313" key="2">
    <source>
        <dbReference type="Proteomes" id="UP000298652"/>
    </source>
</evidence>
<dbReference type="Gramene" id="TKW27267">
    <property type="protein sequence ID" value="TKW27267"/>
    <property type="gene ID" value="SEVIR_3G246766v2"/>
</dbReference>
<dbReference type="InterPro" id="IPR012337">
    <property type="entry name" value="RNaseH-like_sf"/>
</dbReference>
<reference evidence="1" key="1">
    <citation type="submission" date="2019-03" db="EMBL/GenBank/DDBJ databases">
        <title>WGS assembly of Setaria viridis.</title>
        <authorList>
            <person name="Huang P."/>
            <person name="Jenkins J."/>
            <person name="Grimwood J."/>
            <person name="Barry K."/>
            <person name="Healey A."/>
            <person name="Mamidi S."/>
            <person name="Sreedasyam A."/>
            <person name="Shu S."/>
            <person name="Feldman M."/>
            <person name="Wu J."/>
            <person name="Yu Y."/>
            <person name="Chen C."/>
            <person name="Johnson J."/>
            <person name="Rokhsar D."/>
            <person name="Baxter I."/>
            <person name="Schmutz J."/>
            <person name="Brutnell T."/>
            <person name="Kellogg E."/>
        </authorList>
    </citation>
    <scope>NUCLEOTIDE SEQUENCE [LARGE SCALE GENOMIC DNA]</scope>
</reference>
<name>A0A4U6VRJ4_SETVI</name>
<dbReference type="Proteomes" id="UP000298652">
    <property type="component" value="Chromosome 3"/>
</dbReference>
<gene>
    <name evidence="1" type="ORF">SEVIR_3G246766v2</name>
</gene>
<dbReference type="OMA" id="VNWIDEV"/>
<accession>A0A4U6VRJ4</accession>
<evidence type="ECO:0000313" key="1">
    <source>
        <dbReference type="EMBL" id="TKW27267.1"/>
    </source>
</evidence>